<name>A0A964DZT3_9PROT</name>
<dbReference type="PANTHER" id="PTHR43827">
    <property type="entry name" value="2,5-DIKETO-D-GLUCONIC ACID REDUCTASE"/>
    <property type="match status" value="1"/>
</dbReference>
<proteinExistence type="inferred from homology"/>
<evidence type="ECO:0000256" key="2">
    <source>
        <dbReference type="ARBA" id="ARBA00022857"/>
    </source>
</evidence>
<reference evidence="9" key="2">
    <citation type="submission" date="2021-01" db="EMBL/GenBank/DDBJ databases">
        <authorList>
            <person name="Mieszkin S."/>
            <person name="Pouder E."/>
            <person name="Alain K."/>
        </authorList>
    </citation>
    <scope>NUCLEOTIDE SEQUENCE</scope>
    <source>
        <strain evidence="9">HW T2.11</strain>
    </source>
</reference>
<dbReference type="GO" id="GO:0016616">
    <property type="term" value="F:oxidoreductase activity, acting on the CH-OH group of donors, NAD or NADP as acceptor"/>
    <property type="evidence" value="ECO:0007669"/>
    <property type="project" value="UniProtKB-ARBA"/>
</dbReference>
<evidence type="ECO:0000313" key="9">
    <source>
        <dbReference type="EMBL" id="MCB8876434.1"/>
    </source>
</evidence>
<evidence type="ECO:0000256" key="3">
    <source>
        <dbReference type="ARBA" id="ARBA00023002"/>
    </source>
</evidence>
<dbReference type="PROSITE" id="PS00062">
    <property type="entry name" value="ALDOKETO_REDUCTASE_2"/>
    <property type="match status" value="1"/>
</dbReference>
<dbReference type="FunFam" id="3.20.20.100:FF:000002">
    <property type="entry name" value="2,5-diketo-D-gluconic acid reductase A"/>
    <property type="match status" value="1"/>
</dbReference>
<evidence type="ECO:0000256" key="6">
    <source>
        <dbReference type="PIRSR" id="PIRSR000097-2"/>
    </source>
</evidence>
<dbReference type="PANTHER" id="PTHR43827:SF3">
    <property type="entry name" value="NADP-DEPENDENT OXIDOREDUCTASE DOMAIN-CONTAINING PROTEIN"/>
    <property type="match status" value="1"/>
</dbReference>
<dbReference type="Gene3D" id="3.20.20.100">
    <property type="entry name" value="NADP-dependent oxidoreductase domain"/>
    <property type="match status" value="1"/>
</dbReference>
<dbReference type="PRINTS" id="PR00069">
    <property type="entry name" value="ALDKETRDTASE"/>
</dbReference>
<feature type="binding site" evidence="6">
    <location>
        <position position="109"/>
    </location>
    <ligand>
        <name>substrate</name>
    </ligand>
</feature>
<dbReference type="Proteomes" id="UP000708298">
    <property type="component" value="Unassembled WGS sequence"/>
</dbReference>
<dbReference type="Pfam" id="PF00248">
    <property type="entry name" value="Aldo_ket_red"/>
    <property type="match status" value="1"/>
</dbReference>
<feature type="active site" description="Proton donor" evidence="5">
    <location>
        <position position="51"/>
    </location>
</feature>
<reference evidence="9" key="1">
    <citation type="journal article" date="2021" name="Microorganisms">
        <title>Acidisoma silvae sp. nov. and Acidisomacellulosilytica sp. nov., Two Acidophilic Bacteria Isolated from Decaying Wood, Hydrolyzing Cellulose and Producing Poly-3-hydroxybutyrate.</title>
        <authorList>
            <person name="Mieszkin S."/>
            <person name="Pouder E."/>
            <person name="Uroz S."/>
            <person name="Simon-Colin C."/>
            <person name="Alain K."/>
        </authorList>
    </citation>
    <scope>NUCLEOTIDE SEQUENCE</scope>
    <source>
        <strain evidence="9">HW T2.11</strain>
    </source>
</reference>
<protein>
    <submittedName>
        <fullName evidence="9">Aldo/keto reductase</fullName>
    </submittedName>
</protein>
<keyword evidence="10" id="KW-1185">Reference proteome</keyword>
<comment type="similarity">
    <text evidence="1">Belongs to the aldo/keto reductase family.</text>
</comment>
<dbReference type="PROSITE" id="PS00798">
    <property type="entry name" value="ALDOKETO_REDUCTASE_1"/>
    <property type="match status" value="1"/>
</dbReference>
<sequence>MSTVPALKLLNGVTMPQIGLGTWPMDDAEAAVSVAQSVGLGYRLIDTAENYRNETGVGEGIRNSGVARDEIFVTTKFNREWHSLAGVRQAAEGSLKRLGLDYIDLLLIHWPNPDQGRYVEAFEGMTKLLDAGLVRAIGVSNFKPVHLEALFDRGFVPHVNQIQLDPYLRRDDLVAIHREKGIVTESWSPLGRGGDIMKDPAIQGIAAQHDKSAGQVILRWHTQNGFATTPKSSDSVRQKANLDIFDFTLSESEMNRIDALRHPTVELVDADTFGH</sequence>
<comment type="catalytic activity">
    <reaction evidence="4">
        <text>hydroxyacetone + NADP(+) = methylglyoxal + NADPH + H(+)</text>
        <dbReference type="Rhea" id="RHEA:27986"/>
        <dbReference type="ChEBI" id="CHEBI:15378"/>
        <dbReference type="ChEBI" id="CHEBI:17158"/>
        <dbReference type="ChEBI" id="CHEBI:27957"/>
        <dbReference type="ChEBI" id="CHEBI:57783"/>
        <dbReference type="ChEBI" id="CHEBI:58349"/>
    </reaction>
</comment>
<gene>
    <name evidence="9" type="ORF">ASILVAE211_14670</name>
</gene>
<evidence type="ECO:0000259" key="8">
    <source>
        <dbReference type="Pfam" id="PF00248"/>
    </source>
</evidence>
<evidence type="ECO:0000256" key="5">
    <source>
        <dbReference type="PIRSR" id="PIRSR000097-1"/>
    </source>
</evidence>
<dbReference type="InterPro" id="IPR036812">
    <property type="entry name" value="NAD(P)_OxRdtase_dom_sf"/>
</dbReference>
<dbReference type="AlphaFoldDB" id="A0A964DZT3"/>
<accession>A0A964DZT3</accession>
<dbReference type="SUPFAM" id="SSF51430">
    <property type="entry name" value="NAD(P)-linked oxidoreductase"/>
    <property type="match status" value="1"/>
</dbReference>
<feature type="domain" description="NADP-dependent oxidoreductase" evidence="8">
    <location>
        <begin position="18"/>
        <end position="260"/>
    </location>
</feature>
<dbReference type="EMBL" id="JAESVB010000006">
    <property type="protein sequence ID" value="MCB8876434.1"/>
    <property type="molecule type" value="Genomic_DNA"/>
</dbReference>
<keyword evidence="3" id="KW-0560">Oxidoreductase</keyword>
<keyword evidence="2" id="KW-0521">NADP</keyword>
<comment type="caution">
    <text evidence="9">The sequence shown here is derived from an EMBL/GenBank/DDBJ whole genome shotgun (WGS) entry which is preliminary data.</text>
</comment>
<dbReference type="RefSeq" id="WP_227322089.1">
    <property type="nucleotide sequence ID" value="NZ_JAESVB010000006.1"/>
</dbReference>
<dbReference type="InterPro" id="IPR020471">
    <property type="entry name" value="AKR"/>
</dbReference>
<dbReference type="InterPro" id="IPR018170">
    <property type="entry name" value="Aldo/ket_reductase_CS"/>
</dbReference>
<organism evidence="9 10">
    <name type="scientific">Acidisoma silvae</name>
    <dbReference type="NCBI Taxonomy" id="2802396"/>
    <lineage>
        <taxon>Bacteria</taxon>
        <taxon>Pseudomonadati</taxon>
        <taxon>Pseudomonadota</taxon>
        <taxon>Alphaproteobacteria</taxon>
        <taxon>Acetobacterales</taxon>
        <taxon>Acidocellaceae</taxon>
        <taxon>Acidisoma</taxon>
    </lineage>
</organism>
<evidence type="ECO:0000256" key="1">
    <source>
        <dbReference type="ARBA" id="ARBA00007905"/>
    </source>
</evidence>
<evidence type="ECO:0000313" key="10">
    <source>
        <dbReference type="Proteomes" id="UP000708298"/>
    </source>
</evidence>
<evidence type="ECO:0000256" key="7">
    <source>
        <dbReference type="PIRSR" id="PIRSR000097-3"/>
    </source>
</evidence>
<evidence type="ECO:0000256" key="4">
    <source>
        <dbReference type="ARBA" id="ARBA00049445"/>
    </source>
</evidence>
<feature type="site" description="Lowers pKa of active site Tyr" evidence="7">
    <location>
        <position position="76"/>
    </location>
</feature>
<dbReference type="InterPro" id="IPR023210">
    <property type="entry name" value="NADP_OxRdtase_dom"/>
</dbReference>
<dbReference type="PIRSF" id="PIRSF000097">
    <property type="entry name" value="AKR"/>
    <property type="match status" value="1"/>
</dbReference>